<protein>
    <submittedName>
        <fullName evidence="1">Uncharacterized protein</fullName>
    </submittedName>
</protein>
<organism evidence="1 2">
    <name type="scientific">Trichomalopsis sarcophagae</name>
    <dbReference type="NCBI Taxonomy" id="543379"/>
    <lineage>
        <taxon>Eukaryota</taxon>
        <taxon>Metazoa</taxon>
        <taxon>Ecdysozoa</taxon>
        <taxon>Arthropoda</taxon>
        <taxon>Hexapoda</taxon>
        <taxon>Insecta</taxon>
        <taxon>Pterygota</taxon>
        <taxon>Neoptera</taxon>
        <taxon>Endopterygota</taxon>
        <taxon>Hymenoptera</taxon>
        <taxon>Apocrita</taxon>
        <taxon>Proctotrupomorpha</taxon>
        <taxon>Chalcidoidea</taxon>
        <taxon>Pteromalidae</taxon>
        <taxon>Pteromalinae</taxon>
        <taxon>Trichomalopsis</taxon>
    </lineage>
</organism>
<dbReference type="EMBL" id="NNAY01002679">
    <property type="protein sequence ID" value="OXU20788.1"/>
    <property type="molecule type" value="Genomic_DNA"/>
</dbReference>
<sequence>MCVTVCTNHNPIPKTACALHTVKLMKLLYQSCKHL</sequence>
<evidence type="ECO:0000313" key="2">
    <source>
        <dbReference type="Proteomes" id="UP000215335"/>
    </source>
</evidence>
<evidence type="ECO:0000313" key="1">
    <source>
        <dbReference type="EMBL" id="OXU20788.1"/>
    </source>
</evidence>
<gene>
    <name evidence="1" type="ORF">TSAR_002003</name>
</gene>
<dbReference type="AlphaFoldDB" id="A0A232ER13"/>
<comment type="caution">
    <text evidence="1">The sequence shown here is derived from an EMBL/GenBank/DDBJ whole genome shotgun (WGS) entry which is preliminary data.</text>
</comment>
<name>A0A232ER13_9HYME</name>
<proteinExistence type="predicted"/>
<keyword evidence="2" id="KW-1185">Reference proteome</keyword>
<dbReference type="Proteomes" id="UP000215335">
    <property type="component" value="Unassembled WGS sequence"/>
</dbReference>
<accession>A0A232ER13</accession>
<reference evidence="1 2" key="1">
    <citation type="journal article" date="2017" name="Curr. Biol.">
        <title>The Evolution of Venom by Co-option of Single-Copy Genes.</title>
        <authorList>
            <person name="Martinson E.O."/>
            <person name="Mrinalini"/>
            <person name="Kelkar Y.D."/>
            <person name="Chang C.H."/>
            <person name="Werren J.H."/>
        </authorList>
    </citation>
    <scope>NUCLEOTIDE SEQUENCE [LARGE SCALE GENOMIC DNA]</scope>
    <source>
        <strain evidence="1 2">Alberta</strain>
        <tissue evidence="1">Whole body</tissue>
    </source>
</reference>